<organism evidence="2 3">
    <name type="scientific">Steinernema glaseri</name>
    <dbReference type="NCBI Taxonomy" id="37863"/>
    <lineage>
        <taxon>Eukaryota</taxon>
        <taxon>Metazoa</taxon>
        <taxon>Ecdysozoa</taxon>
        <taxon>Nematoda</taxon>
        <taxon>Chromadorea</taxon>
        <taxon>Rhabditida</taxon>
        <taxon>Tylenchina</taxon>
        <taxon>Panagrolaimomorpha</taxon>
        <taxon>Strongyloidoidea</taxon>
        <taxon>Steinernematidae</taxon>
        <taxon>Steinernema</taxon>
    </lineage>
</organism>
<keyword evidence="2" id="KW-1185">Reference proteome</keyword>
<feature type="compositionally biased region" description="Basic and acidic residues" evidence="1">
    <location>
        <begin position="149"/>
        <end position="166"/>
    </location>
</feature>
<accession>A0A1I8AHL4</accession>
<dbReference type="AlphaFoldDB" id="A0A1I8AHL4"/>
<reference evidence="3" key="1">
    <citation type="submission" date="2016-11" db="UniProtKB">
        <authorList>
            <consortium name="WormBaseParasite"/>
        </authorList>
    </citation>
    <scope>IDENTIFICATION</scope>
</reference>
<proteinExistence type="predicted"/>
<name>A0A1I8AHL4_9BILA</name>
<evidence type="ECO:0000313" key="3">
    <source>
        <dbReference type="WBParaSite" id="L893_g6032.t1"/>
    </source>
</evidence>
<feature type="region of interest" description="Disordered" evidence="1">
    <location>
        <begin position="125"/>
        <end position="176"/>
    </location>
</feature>
<feature type="compositionally biased region" description="Basic and acidic residues" evidence="1">
    <location>
        <begin position="125"/>
        <end position="141"/>
    </location>
</feature>
<evidence type="ECO:0000256" key="1">
    <source>
        <dbReference type="SAM" id="MobiDB-lite"/>
    </source>
</evidence>
<sequence>MRTRSIQTLQNRKNAEAHYRRTDALRRDTSHVIPLNLQRENLILNILIRSGSDQRFPTRSTYSQPLTASKKLNVIPEQHFGTALDPEAMSFVYRTTNAQRTQPSKVGSILGRGPRAITLTLRHAGPELNERNLDDTEERGRPPAVDGAADERNQEDERRGAADQRGRPQRSPSRGQCECLREYNLGKGSEIV</sequence>
<protein>
    <submittedName>
        <fullName evidence="3">Uncharacterized protein</fullName>
    </submittedName>
</protein>
<dbReference type="Proteomes" id="UP000095287">
    <property type="component" value="Unplaced"/>
</dbReference>
<evidence type="ECO:0000313" key="2">
    <source>
        <dbReference type="Proteomes" id="UP000095287"/>
    </source>
</evidence>
<dbReference type="WBParaSite" id="L893_g6032.t1">
    <property type="protein sequence ID" value="L893_g6032.t1"/>
    <property type="gene ID" value="L893_g6032"/>
</dbReference>